<evidence type="ECO:0000256" key="10">
    <source>
        <dbReference type="ARBA" id="ARBA00023170"/>
    </source>
</evidence>
<evidence type="ECO:0000256" key="6">
    <source>
        <dbReference type="ARBA" id="ARBA00022925"/>
    </source>
</evidence>
<proteinExistence type="inferred from homology"/>
<dbReference type="GO" id="GO:0005886">
    <property type="term" value="C:plasma membrane"/>
    <property type="evidence" value="ECO:0007669"/>
    <property type="project" value="TreeGrafter"/>
</dbReference>
<feature type="transmembrane region" description="Helical" evidence="11">
    <location>
        <begin position="252"/>
        <end position="272"/>
    </location>
</feature>
<keyword evidence="13" id="KW-1185">Reference proteome</keyword>
<dbReference type="CDD" id="cd15028">
    <property type="entry name" value="7tm_Opsin-1_euk"/>
    <property type="match status" value="1"/>
</dbReference>
<dbReference type="OMA" id="ILWTAYP"/>
<comment type="subcellular location">
    <subcellularLocation>
        <location evidence="1">Membrane</location>
        <topology evidence="1">Multi-pass membrane protein</topology>
    </subcellularLocation>
</comment>
<dbReference type="PRINTS" id="PR00251">
    <property type="entry name" value="BACTRLOPSIN"/>
</dbReference>
<gene>
    <name evidence="12" type="ORF">B7463_g1052</name>
</gene>
<keyword evidence="5 11" id="KW-0812">Transmembrane</keyword>
<feature type="non-terminal residue" evidence="12">
    <location>
        <position position="1"/>
    </location>
</feature>
<dbReference type="GO" id="GO:0009881">
    <property type="term" value="F:photoreceptor activity"/>
    <property type="evidence" value="ECO:0007669"/>
    <property type="project" value="UniProtKB-KW"/>
</dbReference>
<comment type="caution">
    <text evidence="12">The sequence shown here is derived from an EMBL/GenBank/DDBJ whole genome shotgun (WGS) entry which is preliminary data.</text>
</comment>
<dbReference type="GO" id="GO:0007602">
    <property type="term" value="P:phototransduction"/>
    <property type="evidence" value="ECO:0007669"/>
    <property type="project" value="UniProtKB-KW"/>
</dbReference>
<evidence type="ECO:0000256" key="3">
    <source>
        <dbReference type="ARBA" id="ARBA00022543"/>
    </source>
</evidence>
<dbReference type="OrthoDB" id="10261467at2759"/>
<dbReference type="SUPFAM" id="SSF81321">
    <property type="entry name" value="Family A G protein-coupled receptor-like"/>
    <property type="match status" value="1"/>
</dbReference>
<dbReference type="Proteomes" id="UP000258309">
    <property type="component" value="Unassembled WGS sequence"/>
</dbReference>
<sequence>MILDPVDAFKKTSLLPTPTATPSPTPLPTIVPTPPIFEKIAGEGIRTLWVTFAIMLLCTIIFVFLSWRVPVQKRLFHVLVTFMSVLATISYFAMATGDGSTYIHSRHTVYHKHTGGVTKEHIFRQVFWAHYVQWALTTPILILNLAFLAGLNGASIIVAVFSNLSMVLLGLFSAYTRRSAPKWGYFTMAIIAYIFILYQFVLPARRAVLARDNVTTKIYASLGVFAFILWTLYPILWALGDGAGRWDVDTGVIAFAVLDILAVPVFGFWLILKHAGRDVATVDGFWSNGLSSEGGIRIGDSDA</sequence>
<feature type="transmembrane region" description="Helical" evidence="11">
    <location>
        <begin position="131"/>
        <end position="149"/>
    </location>
</feature>
<feature type="transmembrane region" description="Helical" evidence="11">
    <location>
        <begin position="222"/>
        <end position="240"/>
    </location>
</feature>
<accession>A0A3E2HPR9</accession>
<dbReference type="AlphaFoldDB" id="A0A3E2HPR9"/>
<dbReference type="Pfam" id="PF01036">
    <property type="entry name" value="Bac_rhodopsin"/>
    <property type="match status" value="1"/>
</dbReference>
<dbReference type="SMART" id="SM01021">
    <property type="entry name" value="Bac_rhodopsin"/>
    <property type="match status" value="1"/>
</dbReference>
<keyword evidence="10" id="KW-0675">Receptor</keyword>
<evidence type="ECO:0000256" key="2">
    <source>
        <dbReference type="ARBA" id="ARBA00008130"/>
    </source>
</evidence>
<name>A0A3E2HPR9_SCYLI</name>
<dbReference type="InterPro" id="IPR001425">
    <property type="entry name" value="Arc/bac/fun_rhodopsins"/>
</dbReference>
<keyword evidence="8" id="KW-0157">Chromophore</keyword>
<reference evidence="12 13" key="1">
    <citation type="submission" date="2018-05" db="EMBL/GenBank/DDBJ databases">
        <title>Draft genome sequence of Scytalidium lignicola DSM 105466, a ubiquitous saprotrophic fungus.</title>
        <authorList>
            <person name="Buettner E."/>
            <person name="Gebauer A.M."/>
            <person name="Hofrichter M."/>
            <person name="Liers C."/>
            <person name="Kellner H."/>
        </authorList>
    </citation>
    <scope>NUCLEOTIDE SEQUENCE [LARGE SCALE GENOMIC DNA]</scope>
    <source>
        <strain evidence="12 13">DSM 105466</strain>
    </source>
</reference>
<keyword evidence="9 11" id="KW-0472">Membrane</keyword>
<feature type="non-terminal residue" evidence="12">
    <location>
        <position position="303"/>
    </location>
</feature>
<dbReference type="EMBL" id="NCSJ02000010">
    <property type="protein sequence ID" value="RFU35262.1"/>
    <property type="molecule type" value="Genomic_DNA"/>
</dbReference>
<organism evidence="12 13">
    <name type="scientific">Scytalidium lignicola</name>
    <name type="common">Hyphomycete</name>
    <dbReference type="NCBI Taxonomy" id="5539"/>
    <lineage>
        <taxon>Eukaryota</taxon>
        <taxon>Fungi</taxon>
        <taxon>Dikarya</taxon>
        <taxon>Ascomycota</taxon>
        <taxon>Pezizomycotina</taxon>
        <taxon>Leotiomycetes</taxon>
        <taxon>Leotiomycetes incertae sedis</taxon>
        <taxon>Scytalidium</taxon>
    </lineage>
</organism>
<feature type="transmembrane region" description="Helical" evidence="11">
    <location>
        <begin position="156"/>
        <end position="177"/>
    </location>
</feature>
<feature type="transmembrane region" description="Helical" evidence="11">
    <location>
        <begin position="48"/>
        <end position="67"/>
    </location>
</feature>
<evidence type="ECO:0000256" key="8">
    <source>
        <dbReference type="ARBA" id="ARBA00022991"/>
    </source>
</evidence>
<keyword evidence="4" id="KW-0716">Sensory transduction</keyword>
<feature type="transmembrane region" description="Helical" evidence="11">
    <location>
        <begin position="183"/>
        <end position="201"/>
    </location>
</feature>
<evidence type="ECO:0000256" key="1">
    <source>
        <dbReference type="ARBA" id="ARBA00004141"/>
    </source>
</evidence>
<feature type="transmembrane region" description="Helical" evidence="11">
    <location>
        <begin position="74"/>
        <end position="94"/>
    </location>
</feature>
<evidence type="ECO:0000256" key="5">
    <source>
        <dbReference type="ARBA" id="ARBA00022692"/>
    </source>
</evidence>
<evidence type="ECO:0000256" key="11">
    <source>
        <dbReference type="SAM" id="Phobius"/>
    </source>
</evidence>
<evidence type="ECO:0000313" key="12">
    <source>
        <dbReference type="EMBL" id="RFU35262.1"/>
    </source>
</evidence>
<dbReference type="Gene3D" id="1.20.1070.10">
    <property type="entry name" value="Rhodopsin 7-helix transmembrane proteins"/>
    <property type="match status" value="1"/>
</dbReference>
<evidence type="ECO:0000256" key="9">
    <source>
        <dbReference type="ARBA" id="ARBA00023136"/>
    </source>
</evidence>
<dbReference type="GO" id="GO:0005783">
    <property type="term" value="C:endoplasmic reticulum"/>
    <property type="evidence" value="ECO:0007669"/>
    <property type="project" value="TreeGrafter"/>
</dbReference>
<evidence type="ECO:0000256" key="4">
    <source>
        <dbReference type="ARBA" id="ARBA00022606"/>
    </source>
</evidence>
<dbReference type="FunFam" id="1.20.1070.10:FF:000160">
    <property type="entry name" value="Related to Opsin-1"/>
    <property type="match status" value="1"/>
</dbReference>
<evidence type="ECO:0000256" key="7">
    <source>
        <dbReference type="ARBA" id="ARBA00022989"/>
    </source>
</evidence>
<comment type="similarity">
    <text evidence="2">Belongs to the archaeal/bacterial/fungal opsin family.</text>
</comment>
<evidence type="ECO:0000313" key="13">
    <source>
        <dbReference type="Proteomes" id="UP000258309"/>
    </source>
</evidence>
<keyword evidence="6" id="KW-0681">Retinal protein</keyword>
<protein>
    <submittedName>
        <fullName evidence="12">Uncharacterized protein</fullName>
    </submittedName>
</protein>
<dbReference type="PANTHER" id="PTHR28286">
    <property type="match status" value="1"/>
</dbReference>
<keyword evidence="3" id="KW-0600">Photoreceptor protein</keyword>
<dbReference type="PANTHER" id="PTHR28286:SF2">
    <property type="entry name" value="BACTERIORHODOPSIN _OPSIN, NOPA (EUROFUNG)"/>
    <property type="match status" value="1"/>
</dbReference>
<keyword evidence="7 11" id="KW-1133">Transmembrane helix</keyword>